<dbReference type="GO" id="GO:0061522">
    <property type="term" value="F:1,4-dihydroxy-2-naphthoyl-CoA thioesterase activity"/>
    <property type="evidence" value="ECO:0007669"/>
    <property type="project" value="TreeGrafter"/>
</dbReference>
<name>A0A3S9VQ70_9BACT</name>
<dbReference type="Proteomes" id="UP000270673">
    <property type="component" value="Chromosome"/>
</dbReference>
<feature type="domain" description="Thioesterase" evidence="3">
    <location>
        <begin position="49"/>
        <end position="123"/>
    </location>
</feature>
<proteinExistence type="inferred from homology"/>
<gene>
    <name evidence="4" type="ORF">D8S85_03115</name>
</gene>
<evidence type="ECO:0000256" key="2">
    <source>
        <dbReference type="ARBA" id="ARBA00022801"/>
    </source>
</evidence>
<protein>
    <submittedName>
        <fullName evidence="4">PaaI family thioesterase</fullName>
    </submittedName>
</protein>
<evidence type="ECO:0000259" key="3">
    <source>
        <dbReference type="Pfam" id="PF03061"/>
    </source>
</evidence>
<dbReference type="KEGG" id="buy:D8S85_03115"/>
<dbReference type="InterPro" id="IPR029069">
    <property type="entry name" value="HotDog_dom_sf"/>
</dbReference>
<dbReference type="RefSeq" id="WP_106624820.1">
    <property type="nucleotide sequence ID" value="NZ_CP032819.1"/>
</dbReference>
<evidence type="ECO:0000256" key="1">
    <source>
        <dbReference type="ARBA" id="ARBA00008324"/>
    </source>
</evidence>
<dbReference type="SUPFAM" id="SSF54637">
    <property type="entry name" value="Thioesterase/thiol ester dehydrase-isomerase"/>
    <property type="match status" value="1"/>
</dbReference>
<keyword evidence="2" id="KW-0378">Hydrolase</keyword>
<dbReference type="InterPro" id="IPR003736">
    <property type="entry name" value="PAAI_dom"/>
</dbReference>
<reference evidence="4 5" key="1">
    <citation type="submission" date="2018-10" db="EMBL/GenBank/DDBJ databases">
        <title>Butyricimonas faecalis sp. nov., isolated from human faeces and emended description of the genus Butyricimonas.</title>
        <authorList>
            <person name="Le Roy T."/>
            <person name="Van der Smissen P."/>
            <person name="Paquot A."/>
            <person name="Delzenne N."/>
            <person name="Muccioli G."/>
            <person name="Collet J.-F."/>
            <person name="Cani P.D."/>
        </authorList>
    </citation>
    <scope>NUCLEOTIDE SEQUENCE [LARGE SCALE GENOMIC DNA]</scope>
    <source>
        <strain evidence="4 5">H184</strain>
    </source>
</reference>
<dbReference type="Gene3D" id="3.10.129.10">
    <property type="entry name" value="Hotdog Thioesterase"/>
    <property type="match status" value="1"/>
</dbReference>
<dbReference type="NCBIfam" id="TIGR00369">
    <property type="entry name" value="unchar_dom_1"/>
    <property type="match status" value="1"/>
</dbReference>
<comment type="similarity">
    <text evidence="1">Belongs to the thioesterase PaaI family.</text>
</comment>
<dbReference type="PANTHER" id="PTHR43240">
    <property type="entry name" value="1,4-DIHYDROXY-2-NAPHTHOYL-COA THIOESTERASE 1"/>
    <property type="match status" value="1"/>
</dbReference>
<dbReference type="OrthoDB" id="9798208at2"/>
<sequence>MDSSAIIERMNRESRGTLMASLGIEFTGVGENWLEAKMPIDERTMRPGNLLHGGAIMALVETVGSGLTYIGENLEENHVFGIEINANHVRKAQGKYVIGRAEFIHKGHRTHVVAVNVTDEFGNLASVGRITNVVLPKSSDGK</sequence>
<evidence type="ECO:0000313" key="4">
    <source>
        <dbReference type="EMBL" id="AZS28641.1"/>
    </source>
</evidence>
<accession>A0A3S9VQ70</accession>
<dbReference type="CDD" id="cd03443">
    <property type="entry name" value="PaaI_thioesterase"/>
    <property type="match status" value="1"/>
</dbReference>
<organism evidence="4 5">
    <name type="scientific">Butyricimonas faecalis</name>
    <dbReference type="NCBI Taxonomy" id="2093856"/>
    <lineage>
        <taxon>Bacteria</taxon>
        <taxon>Pseudomonadati</taxon>
        <taxon>Bacteroidota</taxon>
        <taxon>Bacteroidia</taxon>
        <taxon>Bacteroidales</taxon>
        <taxon>Odoribacteraceae</taxon>
        <taxon>Butyricimonas</taxon>
    </lineage>
</organism>
<dbReference type="EMBL" id="CP032819">
    <property type="protein sequence ID" value="AZS28641.1"/>
    <property type="molecule type" value="Genomic_DNA"/>
</dbReference>
<dbReference type="InterPro" id="IPR006683">
    <property type="entry name" value="Thioestr_dom"/>
</dbReference>
<dbReference type="Pfam" id="PF03061">
    <property type="entry name" value="4HBT"/>
    <property type="match status" value="1"/>
</dbReference>
<dbReference type="PANTHER" id="PTHR43240:SF5">
    <property type="entry name" value="1,4-DIHYDROXY-2-NAPHTHOYL-COA THIOESTERASE 1"/>
    <property type="match status" value="1"/>
</dbReference>
<keyword evidence="5" id="KW-1185">Reference proteome</keyword>
<dbReference type="GO" id="GO:0005829">
    <property type="term" value="C:cytosol"/>
    <property type="evidence" value="ECO:0007669"/>
    <property type="project" value="TreeGrafter"/>
</dbReference>
<evidence type="ECO:0000313" key="5">
    <source>
        <dbReference type="Proteomes" id="UP000270673"/>
    </source>
</evidence>
<dbReference type="AlphaFoldDB" id="A0A3S9VQ70"/>